<dbReference type="GO" id="GO:0019646">
    <property type="term" value="P:aerobic electron transport chain"/>
    <property type="evidence" value="ECO:0007669"/>
    <property type="project" value="TreeGrafter"/>
</dbReference>
<keyword evidence="8" id="KW-1185">Reference proteome</keyword>
<dbReference type="OrthoDB" id="9781621at2"/>
<feature type="domain" description="FAD/NAD(P)-binding" evidence="6">
    <location>
        <begin position="3"/>
        <end position="312"/>
    </location>
</feature>
<dbReference type="Proteomes" id="UP000192602">
    <property type="component" value="Unassembled WGS sequence"/>
</dbReference>
<dbReference type="PANTHER" id="PTHR42913">
    <property type="entry name" value="APOPTOSIS-INDUCING FACTOR 1"/>
    <property type="match status" value="1"/>
</dbReference>
<keyword evidence="4" id="KW-0274">FAD</keyword>
<comment type="similarity">
    <text evidence="2">Belongs to the NADH dehydrogenase family.</text>
</comment>
<dbReference type="InterPro" id="IPR036188">
    <property type="entry name" value="FAD/NAD-bd_sf"/>
</dbReference>
<name>A0A1W1WTZ4_9BACT</name>
<dbReference type="AlphaFoldDB" id="A0A1W1WTZ4"/>
<dbReference type="GO" id="GO:0003955">
    <property type="term" value="F:NAD(P)H dehydrogenase (quinone) activity"/>
    <property type="evidence" value="ECO:0007669"/>
    <property type="project" value="TreeGrafter"/>
</dbReference>
<proteinExistence type="inferred from homology"/>
<evidence type="ECO:0000256" key="2">
    <source>
        <dbReference type="ARBA" id="ARBA00005272"/>
    </source>
</evidence>
<dbReference type="PRINTS" id="PR00368">
    <property type="entry name" value="FADPNR"/>
</dbReference>
<evidence type="ECO:0000313" key="8">
    <source>
        <dbReference type="Proteomes" id="UP000192602"/>
    </source>
</evidence>
<dbReference type="RefSeq" id="WP_084276035.1">
    <property type="nucleotide sequence ID" value="NZ_AP026671.1"/>
</dbReference>
<gene>
    <name evidence="7" type="ORF">SAMN05660197_1610</name>
</gene>
<keyword evidence="3" id="KW-0285">Flavoprotein</keyword>
<dbReference type="PRINTS" id="PR00411">
    <property type="entry name" value="PNDRDTASEI"/>
</dbReference>
<dbReference type="STRING" id="1069081.SAMN05660197_1610"/>
<evidence type="ECO:0000256" key="4">
    <source>
        <dbReference type="ARBA" id="ARBA00022827"/>
    </source>
</evidence>
<evidence type="ECO:0000259" key="6">
    <source>
        <dbReference type="Pfam" id="PF07992"/>
    </source>
</evidence>
<comment type="cofactor">
    <cofactor evidence="1">
        <name>FAD</name>
        <dbReference type="ChEBI" id="CHEBI:57692"/>
    </cofactor>
</comment>
<sequence length="395" mass="44021">MRKVVVIGGGYGGIKALEEFARNDQNIEVTLIDQHTYHYLQTESYDLVASKIPIQESFIYLPTLVASFGENFHFIHDEAVVIKEDQVVCKGGTYPFDYCIIATGSVTKFLQGFEKKGKHSLGVKSLRAALHIKQYFEEELFARLEPKRAQRSFRVIVIGGGLSGVEIAAEMRCYFNQYVKENALSCGNIEIQLLSKHILKGLSEKTRDKAVKRLRQLSVSLVPQYVNEITEQKAILSSGETIDFDFAIFAGGIEPSPFIQNLENEKDARGFLVVDEYLRVEKNIFAVGDVAVLKDKEGNLIPPTAQSAEQSGVIAAKNILQAISNQPLQRANIRLRGLAIALGGKYAIIVTPFGFQISGILGWIGKKAIEKWYKWPLKLKAKQGFEKLTACKGEK</sequence>
<evidence type="ECO:0000256" key="1">
    <source>
        <dbReference type="ARBA" id="ARBA00001974"/>
    </source>
</evidence>
<dbReference type="EMBL" id="FWWZ01000001">
    <property type="protein sequence ID" value="SMC09788.1"/>
    <property type="molecule type" value="Genomic_DNA"/>
</dbReference>
<reference evidence="8" key="1">
    <citation type="submission" date="2017-04" db="EMBL/GenBank/DDBJ databases">
        <authorList>
            <person name="Varghese N."/>
            <person name="Submissions S."/>
        </authorList>
    </citation>
    <scope>NUCLEOTIDE SEQUENCE [LARGE SCALE GENOMIC DNA]</scope>
    <source>
        <strain evidence="8">DSM 16512</strain>
    </source>
</reference>
<dbReference type="SUPFAM" id="SSF51905">
    <property type="entry name" value="FAD/NAD(P)-binding domain"/>
    <property type="match status" value="1"/>
</dbReference>
<evidence type="ECO:0000313" key="7">
    <source>
        <dbReference type="EMBL" id="SMC09788.1"/>
    </source>
</evidence>
<protein>
    <submittedName>
        <fullName evidence="7">NADH dehydrogenase</fullName>
    </submittedName>
</protein>
<dbReference type="PANTHER" id="PTHR42913:SF3">
    <property type="entry name" value="64 KDA MITOCHONDRIAL NADH DEHYDROGENASE (EUROFUNG)"/>
    <property type="match status" value="1"/>
</dbReference>
<dbReference type="Gene3D" id="3.50.50.100">
    <property type="match status" value="1"/>
</dbReference>
<evidence type="ECO:0000256" key="5">
    <source>
        <dbReference type="ARBA" id="ARBA00023002"/>
    </source>
</evidence>
<dbReference type="Pfam" id="PF07992">
    <property type="entry name" value="Pyr_redox_2"/>
    <property type="match status" value="1"/>
</dbReference>
<dbReference type="InterPro" id="IPR051169">
    <property type="entry name" value="NADH-Q_oxidoreductase"/>
</dbReference>
<keyword evidence="5" id="KW-0560">Oxidoreductase</keyword>
<organism evidence="7 8">
    <name type="scientific">Nitratiruptor tergarcus DSM 16512</name>
    <dbReference type="NCBI Taxonomy" id="1069081"/>
    <lineage>
        <taxon>Bacteria</taxon>
        <taxon>Pseudomonadati</taxon>
        <taxon>Campylobacterota</taxon>
        <taxon>Epsilonproteobacteria</taxon>
        <taxon>Nautiliales</taxon>
        <taxon>Nitratiruptoraceae</taxon>
        <taxon>Nitratiruptor</taxon>
    </lineage>
</organism>
<accession>A0A1W1WTZ4</accession>
<dbReference type="InterPro" id="IPR023753">
    <property type="entry name" value="FAD/NAD-binding_dom"/>
</dbReference>
<evidence type="ECO:0000256" key="3">
    <source>
        <dbReference type="ARBA" id="ARBA00022630"/>
    </source>
</evidence>